<proteinExistence type="predicted"/>
<reference evidence="1 3" key="2">
    <citation type="journal article" date="2011" name="PLoS Biol.">
        <title>Modernizing reference genome assemblies.</title>
        <authorList>
            <person name="Church D.M."/>
            <person name="Schneider V.A."/>
            <person name="Graves T."/>
            <person name="Auger K."/>
            <person name="Cunningham F."/>
            <person name="Bouk N."/>
            <person name="Chen H.C."/>
            <person name="Agarwala R."/>
            <person name="McLaren W.M."/>
            <person name="Ritchie G.R."/>
            <person name="Albracht D."/>
            <person name="Kremitzki M."/>
            <person name="Rock S."/>
            <person name="Kotkiewicz H."/>
            <person name="Kremitzki C."/>
            <person name="Wollam A."/>
            <person name="Trani L."/>
            <person name="Fulton L."/>
            <person name="Fulton R."/>
            <person name="Matthews L."/>
            <person name="Whitehead S."/>
            <person name="Chow W."/>
            <person name="Torrance J."/>
            <person name="Dunn M."/>
            <person name="Harden G."/>
            <person name="Threadgold G."/>
            <person name="Wood J."/>
            <person name="Collins J."/>
            <person name="Heath P."/>
            <person name="Griffiths G."/>
            <person name="Pelan S."/>
            <person name="Grafham D."/>
            <person name="Eichler E.E."/>
            <person name="Weinstock G."/>
            <person name="Mardis E.R."/>
            <person name="Wilson R.K."/>
            <person name="Howe K."/>
            <person name="Flicek P."/>
            <person name="Hubbard T."/>
        </authorList>
    </citation>
    <scope>NUCLEOTIDE SEQUENCE [LARGE SCALE GENOMIC DNA]</scope>
    <source>
        <strain evidence="1 3">C57BL/6J</strain>
    </source>
</reference>
<name>M0QWW1_MOUSE</name>
<dbReference type="Ensembl" id="ENSMUST00000162360.8">
    <property type="protein sequence ID" value="ENSMUSP00000138039.2"/>
    <property type="gene ID" value="ENSMUSG00000038690.16"/>
</dbReference>
<reference evidence="1" key="4">
    <citation type="submission" date="2025-09" db="UniProtKB">
        <authorList>
            <consortium name="Ensembl"/>
        </authorList>
    </citation>
    <scope>IDENTIFICATION</scope>
    <source>
        <strain evidence="1">C57BL/6J</strain>
    </source>
</reference>
<keyword evidence="3" id="KW-1185">Reference proteome</keyword>
<dbReference type="Antibodypedia" id="56015">
    <property type="antibodies" value="120 antibodies from 19 providers"/>
</dbReference>
<dbReference type="Bgee" id="ENSMUSG00000038690">
    <property type="expression patterns" value="Expressed in atrioventricular valve and 252 other cell types or tissues"/>
</dbReference>
<sequence>MASLVFCVCKHMQATVVEIGSSTCPRATPGLGQSYPEINFQSMEQVVSAAEGEEAHGSQTWRAAELDNDAGFHPQWHCRSLSERV</sequence>
<dbReference type="AGR" id="MGI:1927558"/>
<evidence type="ECO:0000313" key="3">
    <source>
        <dbReference type="Proteomes" id="UP000000589"/>
    </source>
</evidence>
<dbReference type="MGI" id="MGI:1927558">
    <property type="gene designation" value="Atp5mf"/>
</dbReference>
<dbReference type="ExpressionAtlas" id="M0QWW1">
    <property type="expression patterns" value="baseline and differential"/>
</dbReference>
<dbReference type="AlphaFoldDB" id="M0QWW1"/>
<dbReference type="Proteomes" id="UP000000589">
    <property type="component" value="Chromosome 5"/>
</dbReference>
<dbReference type="GeneTree" id="ENSGT00510000046986"/>
<protein>
    <submittedName>
        <fullName evidence="1">ATP synthase membrane subunit f</fullName>
    </submittedName>
</protein>
<reference evidence="1 3" key="1">
    <citation type="journal article" date="2009" name="PLoS Biol.">
        <title>Lineage-specific biology revealed by a finished genome assembly of the mouse.</title>
        <authorList>
            <consortium name="Mouse Genome Sequencing Consortium"/>
            <person name="Church D.M."/>
            <person name="Goodstadt L."/>
            <person name="Hillier L.W."/>
            <person name="Zody M.C."/>
            <person name="Goldstein S."/>
            <person name="She X."/>
            <person name="Bult C.J."/>
            <person name="Agarwala R."/>
            <person name="Cherry J.L."/>
            <person name="DiCuccio M."/>
            <person name="Hlavina W."/>
            <person name="Kapustin Y."/>
            <person name="Meric P."/>
            <person name="Maglott D."/>
            <person name="Birtle Z."/>
            <person name="Marques A.C."/>
            <person name="Graves T."/>
            <person name="Zhou S."/>
            <person name="Teague B."/>
            <person name="Potamousis K."/>
            <person name="Churas C."/>
            <person name="Place M."/>
            <person name="Herschleb J."/>
            <person name="Runnheim R."/>
            <person name="Forrest D."/>
            <person name="Amos-Landgraf J."/>
            <person name="Schwartz D.C."/>
            <person name="Cheng Z."/>
            <person name="Lindblad-Toh K."/>
            <person name="Eichler E.E."/>
            <person name="Ponting C.P."/>
        </authorList>
    </citation>
    <scope>NUCLEOTIDE SEQUENCE [LARGE SCALE GENOMIC DNA]</scope>
    <source>
        <strain evidence="1 3">C57BL/6J</strain>
    </source>
</reference>
<evidence type="ECO:0000313" key="1">
    <source>
        <dbReference type="Ensembl" id="ENSMUSP00000138039.2"/>
    </source>
</evidence>
<accession>M0QWW1</accession>
<dbReference type="HOGENOM" id="CLU_2548909_0_0_1"/>
<organism evidence="1 3">
    <name type="scientific">Mus musculus</name>
    <name type="common">Mouse</name>
    <dbReference type="NCBI Taxonomy" id="10090"/>
    <lineage>
        <taxon>Eukaryota</taxon>
        <taxon>Metazoa</taxon>
        <taxon>Chordata</taxon>
        <taxon>Craniata</taxon>
        <taxon>Vertebrata</taxon>
        <taxon>Euteleostomi</taxon>
        <taxon>Mammalia</taxon>
        <taxon>Eutheria</taxon>
        <taxon>Euarchontoglires</taxon>
        <taxon>Glires</taxon>
        <taxon>Rodentia</taxon>
        <taxon>Myomorpha</taxon>
        <taxon>Muroidea</taxon>
        <taxon>Muridae</taxon>
        <taxon>Murinae</taxon>
        <taxon>Mus</taxon>
        <taxon>Mus</taxon>
    </lineage>
</organism>
<evidence type="ECO:0000313" key="2">
    <source>
        <dbReference type="MGI" id="MGI:1927558"/>
    </source>
</evidence>
<reference evidence="1" key="3">
    <citation type="submission" date="2025-08" db="UniProtKB">
        <authorList>
            <consortium name="Ensembl"/>
        </authorList>
    </citation>
    <scope>IDENTIFICATION</scope>
    <source>
        <strain evidence="1">C57BL/6J</strain>
    </source>
</reference>
<gene>
    <name evidence="1 2" type="primary">Atp5mf</name>
</gene>
<dbReference type="VEuPathDB" id="HostDB:ENSMUSG00000038690"/>